<accession>A0A0U3H762</accession>
<dbReference type="OMA" id="TILLWRC"/>
<proteinExistence type="predicted"/>
<feature type="transmembrane region" description="Helical" evidence="1">
    <location>
        <begin position="136"/>
        <end position="157"/>
    </location>
</feature>
<feature type="transmembrane region" description="Helical" evidence="1">
    <location>
        <begin position="32"/>
        <end position="50"/>
    </location>
</feature>
<dbReference type="PaxDb" id="1435377-SUSAZ_08720"/>
<evidence type="ECO:0000313" key="5">
    <source>
        <dbReference type="Proteomes" id="UP000060043"/>
    </source>
</evidence>
<dbReference type="InterPro" id="IPR037185">
    <property type="entry name" value="EmrE-like"/>
</dbReference>
<feature type="transmembrane region" description="Helical" evidence="1">
    <location>
        <begin position="222"/>
        <end position="244"/>
    </location>
</feature>
<dbReference type="InterPro" id="IPR000620">
    <property type="entry name" value="EamA_dom"/>
</dbReference>
<dbReference type="EMBL" id="CP013694">
    <property type="protein sequence ID" value="ALU30062.1"/>
    <property type="molecule type" value="Genomic_DNA"/>
</dbReference>
<evidence type="ECO:0000313" key="3">
    <source>
        <dbReference type="EMBL" id="ALU30062.1"/>
    </source>
</evidence>
<gene>
    <name evidence="3" type="ORF">ATY89_09025</name>
    <name evidence="4" type="ORF">ATZ20_00435</name>
</gene>
<organism evidence="4 5">
    <name type="scientific">Sulfolobus acidocaldarius</name>
    <dbReference type="NCBI Taxonomy" id="2285"/>
    <lineage>
        <taxon>Archaea</taxon>
        <taxon>Thermoproteota</taxon>
        <taxon>Thermoprotei</taxon>
        <taxon>Sulfolobales</taxon>
        <taxon>Sulfolobaceae</taxon>
        <taxon>Sulfolobus</taxon>
    </lineage>
</organism>
<sequence length="271" mass="29940">MRERALLFFGGVAFGTAAIFVKFCSITPPYITLFRFLFAGLVLLLIGRAIRKQGNNKNSHNNPISLRKLVLPSLFLSLHMVLFVFSVFLTTIAASTILVSTSPIFAMIFKRRVDLFVILAILGIVIMNLNSPFGSIVGNLMAVISALSFALYTYFLSKIQYDFFTVTPRIYIISSAFMVPVLPFFSMGNFNLETLMAILGLVFIPTIIGHGSVIYSANKVPISLVTSAELIEPVVATLLAFILFSQVPSLEEIVGGVLTLISLFFAFRRRD</sequence>
<evidence type="ECO:0000256" key="1">
    <source>
        <dbReference type="SAM" id="Phobius"/>
    </source>
</evidence>
<feature type="domain" description="EamA" evidence="2">
    <location>
        <begin position="138"/>
        <end position="267"/>
    </location>
</feature>
<dbReference type="EMBL" id="CP013695">
    <property type="protein sequence ID" value="ALU30752.1"/>
    <property type="molecule type" value="Genomic_DNA"/>
</dbReference>
<evidence type="ECO:0000313" key="6">
    <source>
        <dbReference type="Proteomes" id="UP000065473"/>
    </source>
</evidence>
<dbReference type="GO" id="GO:0016020">
    <property type="term" value="C:membrane"/>
    <property type="evidence" value="ECO:0007669"/>
    <property type="project" value="InterPro"/>
</dbReference>
<dbReference type="PANTHER" id="PTHR22911">
    <property type="entry name" value="ACYL-MALONYL CONDENSING ENZYME-RELATED"/>
    <property type="match status" value="1"/>
</dbReference>
<feature type="transmembrane region" description="Helical" evidence="1">
    <location>
        <begin position="113"/>
        <end position="130"/>
    </location>
</feature>
<dbReference type="Proteomes" id="UP000060043">
    <property type="component" value="Chromosome"/>
</dbReference>
<dbReference type="SUPFAM" id="SSF103481">
    <property type="entry name" value="Multidrug resistance efflux transporter EmrE"/>
    <property type="match status" value="1"/>
</dbReference>
<evidence type="ECO:0000259" key="2">
    <source>
        <dbReference type="Pfam" id="PF00892"/>
    </source>
</evidence>
<feature type="transmembrane region" description="Helical" evidence="1">
    <location>
        <begin position="6"/>
        <end position="25"/>
    </location>
</feature>
<dbReference type="STRING" id="1435377.SUSAZ_08720"/>
<reference evidence="5 6" key="1">
    <citation type="submission" date="2015-12" db="EMBL/GenBank/DDBJ databases">
        <title>A stable core within a dynamic pangenome in Sulfolobus acidocaldarius.</title>
        <authorList>
            <person name="Anderson R."/>
            <person name="Kouris A."/>
            <person name="Seward C."/>
            <person name="Campbell K."/>
            <person name="Whitaker R."/>
        </authorList>
    </citation>
    <scope>NUCLEOTIDE SEQUENCE [LARGE SCALE GENOMIC DNA]</scope>
    <source>
        <strain evidence="3 6">GG12-C01-09</strain>
        <strain evidence="4 5">NG05B_CO5_07</strain>
    </source>
</reference>
<feature type="transmembrane region" description="Helical" evidence="1">
    <location>
        <begin position="250"/>
        <end position="267"/>
    </location>
</feature>
<dbReference type="OrthoDB" id="43875at2157"/>
<keyword evidence="1" id="KW-0812">Transmembrane</keyword>
<evidence type="ECO:0000313" key="4">
    <source>
        <dbReference type="EMBL" id="ALU30752.1"/>
    </source>
</evidence>
<keyword evidence="1" id="KW-1133">Transmembrane helix</keyword>
<dbReference type="Proteomes" id="UP000065473">
    <property type="component" value="Chromosome"/>
</dbReference>
<dbReference type="Pfam" id="PF00892">
    <property type="entry name" value="EamA"/>
    <property type="match status" value="1"/>
</dbReference>
<protein>
    <recommendedName>
        <fullName evidence="2">EamA domain-containing protein</fullName>
    </recommendedName>
</protein>
<keyword evidence="1" id="KW-0472">Membrane</keyword>
<dbReference type="PANTHER" id="PTHR22911:SF76">
    <property type="entry name" value="EAMA DOMAIN-CONTAINING PROTEIN"/>
    <property type="match status" value="1"/>
</dbReference>
<feature type="transmembrane region" description="Helical" evidence="1">
    <location>
        <begin position="194"/>
        <end position="215"/>
    </location>
</feature>
<dbReference type="AlphaFoldDB" id="A0A0U3H762"/>
<feature type="transmembrane region" description="Helical" evidence="1">
    <location>
        <begin position="70"/>
        <end position="101"/>
    </location>
</feature>
<name>A0A0U3H762_9CREN</name>
<dbReference type="GeneID" id="14552315"/>
<dbReference type="RefSeq" id="WP_011278627.1">
    <property type="nucleotide sequence ID" value="NZ_BHWZ01000004.1"/>
</dbReference>
<feature type="transmembrane region" description="Helical" evidence="1">
    <location>
        <begin position="169"/>
        <end position="188"/>
    </location>
</feature>